<reference evidence="1 2" key="1">
    <citation type="submission" date="2020-01" db="EMBL/GenBank/DDBJ databases">
        <authorList>
            <consortium name="DOE Joint Genome Institute"/>
            <person name="Haridas S."/>
            <person name="Albert R."/>
            <person name="Binder M."/>
            <person name="Bloem J."/>
            <person name="Labutti K."/>
            <person name="Salamov A."/>
            <person name="Andreopoulos B."/>
            <person name="Baker S.E."/>
            <person name="Barry K."/>
            <person name="Bills G."/>
            <person name="Bluhm B.H."/>
            <person name="Cannon C."/>
            <person name="Castanera R."/>
            <person name="Culley D.E."/>
            <person name="Daum C."/>
            <person name="Ezra D."/>
            <person name="Gonzalez J.B."/>
            <person name="Henrissat B."/>
            <person name="Kuo A."/>
            <person name="Liang C."/>
            <person name="Lipzen A."/>
            <person name="Lutzoni F."/>
            <person name="Magnuson J."/>
            <person name="Mondo S."/>
            <person name="Nolan M."/>
            <person name="Ohm R."/>
            <person name="Pangilinan J."/>
            <person name="Park H.-J.H."/>
            <person name="Ramirez L."/>
            <person name="Alfaro M."/>
            <person name="Sun H."/>
            <person name="Tritt A."/>
            <person name="Yoshinaga Y."/>
            <person name="Zwiers L.-H.L."/>
            <person name="Turgeon B.G."/>
            <person name="Goodwin S.B."/>
            <person name="Spatafora J.W."/>
            <person name="Crous P.W."/>
            <person name="Grigoriev I.V."/>
        </authorList>
    </citation>
    <scope>NUCLEOTIDE SEQUENCE [LARGE SCALE GENOMIC DNA]</scope>
    <source>
        <strain evidence="1 2">CBS 611.86</strain>
    </source>
</reference>
<proteinExistence type="predicted"/>
<feature type="non-terminal residue" evidence="1">
    <location>
        <position position="1"/>
    </location>
</feature>
<evidence type="ECO:0000313" key="1">
    <source>
        <dbReference type="EMBL" id="KAF2871787.1"/>
    </source>
</evidence>
<gene>
    <name evidence="1" type="ORF">BDV95DRAFT_493700</name>
</gene>
<dbReference type="Proteomes" id="UP000481861">
    <property type="component" value="Unassembled WGS sequence"/>
</dbReference>
<dbReference type="OrthoDB" id="5425161at2759"/>
<keyword evidence="2" id="KW-1185">Reference proteome</keyword>
<comment type="caution">
    <text evidence="1">The sequence shown here is derived from an EMBL/GenBank/DDBJ whole genome shotgun (WGS) entry which is preliminary data.</text>
</comment>
<dbReference type="EMBL" id="JAADJZ010000011">
    <property type="protein sequence ID" value="KAF2871787.1"/>
    <property type="molecule type" value="Genomic_DNA"/>
</dbReference>
<accession>A0A7C8IFK5</accession>
<protein>
    <submittedName>
        <fullName evidence="1">Uncharacterized protein</fullName>
    </submittedName>
</protein>
<name>A0A7C8IFK5_9PLEO</name>
<sequence length="58" mass="6732">LKHFNKHTKRKTISTSCLLVINSYKSYNSKNLAQRVRTILVLSSYTKQATLFEMAILE</sequence>
<dbReference type="AlphaFoldDB" id="A0A7C8IFK5"/>
<evidence type="ECO:0000313" key="2">
    <source>
        <dbReference type="Proteomes" id="UP000481861"/>
    </source>
</evidence>
<organism evidence="1 2">
    <name type="scientific">Massariosphaeria phaeospora</name>
    <dbReference type="NCBI Taxonomy" id="100035"/>
    <lineage>
        <taxon>Eukaryota</taxon>
        <taxon>Fungi</taxon>
        <taxon>Dikarya</taxon>
        <taxon>Ascomycota</taxon>
        <taxon>Pezizomycotina</taxon>
        <taxon>Dothideomycetes</taxon>
        <taxon>Pleosporomycetidae</taxon>
        <taxon>Pleosporales</taxon>
        <taxon>Pleosporales incertae sedis</taxon>
        <taxon>Massariosphaeria</taxon>
    </lineage>
</organism>